<evidence type="ECO:0000313" key="4">
    <source>
        <dbReference type="EMBL" id="MXP14588.1"/>
    </source>
</evidence>
<protein>
    <submittedName>
        <fullName evidence="4">Trypsin-like serine protease</fullName>
    </submittedName>
</protein>
<keyword evidence="4" id="KW-0645">Protease</keyword>
<dbReference type="Proteomes" id="UP000473531">
    <property type="component" value="Unassembled WGS sequence"/>
</dbReference>
<reference evidence="4 5" key="1">
    <citation type="submission" date="2019-12" db="EMBL/GenBank/DDBJ databases">
        <title>Genomic-based taxomic classification of the family Erythrobacteraceae.</title>
        <authorList>
            <person name="Xu L."/>
        </authorList>
    </citation>
    <scope>NUCLEOTIDE SEQUENCE [LARGE SCALE GENOMIC DNA]</scope>
    <source>
        <strain evidence="4 5">KCTC 52259</strain>
    </source>
</reference>
<dbReference type="PRINTS" id="PR00834">
    <property type="entry name" value="PROTEASES2C"/>
</dbReference>
<comment type="caution">
    <text evidence="4">The sequence shown here is derived from an EMBL/GenBank/DDBJ whole genome shotgun (WGS) entry which is preliminary data.</text>
</comment>
<keyword evidence="2" id="KW-1133">Transmembrane helix</keyword>
<gene>
    <name evidence="4" type="ORF">GRI44_07475</name>
</gene>
<organism evidence="4 5">
    <name type="scientific">Allopontixanthobacter confluentis</name>
    <dbReference type="NCBI Taxonomy" id="1849021"/>
    <lineage>
        <taxon>Bacteria</taxon>
        <taxon>Pseudomonadati</taxon>
        <taxon>Pseudomonadota</taxon>
        <taxon>Alphaproteobacteria</taxon>
        <taxon>Sphingomonadales</taxon>
        <taxon>Erythrobacteraceae</taxon>
        <taxon>Allopontixanthobacter</taxon>
    </lineage>
</organism>
<keyword evidence="3" id="KW-0732">Signal</keyword>
<keyword evidence="5" id="KW-1185">Reference proteome</keyword>
<feature type="compositionally biased region" description="Basic and acidic residues" evidence="1">
    <location>
        <begin position="272"/>
        <end position="285"/>
    </location>
</feature>
<proteinExistence type="predicted"/>
<feature type="signal peptide" evidence="3">
    <location>
        <begin position="1"/>
        <end position="22"/>
    </location>
</feature>
<dbReference type="InterPro" id="IPR001940">
    <property type="entry name" value="Peptidase_S1C"/>
</dbReference>
<evidence type="ECO:0000313" key="5">
    <source>
        <dbReference type="Proteomes" id="UP000473531"/>
    </source>
</evidence>
<dbReference type="GO" id="GO:0006508">
    <property type="term" value="P:proteolysis"/>
    <property type="evidence" value="ECO:0007669"/>
    <property type="project" value="UniProtKB-KW"/>
</dbReference>
<feature type="chain" id="PRO_5027097223" evidence="3">
    <location>
        <begin position="23"/>
        <end position="524"/>
    </location>
</feature>
<dbReference type="PANTHER" id="PTHR43019:SF23">
    <property type="entry name" value="PROTEASE DO-LIKE 5, CHLOROPLASTIC"/>
    <property type="match status" value="1"/>
</dbReference>
<dbReference type="GO" id="GO:0004252">
    <property type="term" value="F:serine-type endopeptidase activity"/>
    <property type="evidence" value="ECO:0007669"/>
    <property type="project" value="InterPro"/>
</dbReference>
<dbReference type="InterPro" id="IPR043504">
    <property type="entry name" value="Peptidase_S1_PA_chymotrypsin"/>
</dbReference>
<dbReference type="AlphaFoldDB" id="A0A6L7GI43"/>
<dbReference type="Pfam" id="PF13365">
    <property type="entry name" value="Trypsin_2"/>
    <property type="match status" value="1"/>
</dbReference>
<evidence type="ECO:0000256" key="3">
    <source>
        <dbReference type="SAM" id="SignalP"/>
    </source>
</evidence>
<dbReference type="Gene3D" id="2.40.10.10">
    <property type="entry name" value="Trypsin-like serine proteases"/>
    <property type="match status" value="2"/>
</dbReference>
<accession>A0A6L7GI43</accession>
<dbReference type="PANTHER" id="PTHR43019">
    <property type="entry name" value="SERINE ENDOPROTEASE DEGS"/>
    <property type="match status" value="1"/>
</dbReference>
<sequence length="524" mass="55114">MIASLGFLALLASVVLPRPAHADPADISAAARGVVRVVIIGTDGRDVFPVSHGSGFAISPTRIVTNAHVVREAQQDDTMRIGIVPSDGDGAAFARIIAISPRNDLALVEIVGTTLRLPPLTISGADDQDGAEVSAVGYPMNVDRAQGLSLNDIFESQPAVKSRGFLSGARPSRQFDTILHTAPIARGNSGGPLLDSCGRVLGVNSFGADSDGSDAEFYFAVSNRELVPFLKANGINPPVNALPCRSLADIDEVERDRIEREQLSARQGMAQRADETREKRSRAEAEAEEAVTSERENRMAAAFLLMLVAFGAGAAAWQAHGAAGKERLVAIGGGIAAVAAVAALALWFTRPGLDEIDRRVAEAMQEDAANGGDDGNGSDGFGAGASTGPLVCTLDVDRSRITGTPDTQLQFDWAEDGCVNKRTQYGFSGGKWSRVFVPNSEAAVSVNIYDPATRTFRTDRYLLNRSAMNEARSARSGYSPPQCGTANAAGKLGDLQGGVLAALPSSPNERLIYSCAPENGHLTQ</sequence>
<keyword evidence="4" id="KW-0378">Hydrolase</keyword>
<dbReference type="OrthoDB" id="9766361at2"/>
<dbReference type="EMBL" id="WTYU01000001">
    <property type="protein sequence ID" value="MXP14588.1"/>
    <property type="molecule type" value="Genomic_DNA"/>
</dbReference>
<name>A0A6L7GI43_9SPHN</name>
<feature type="region of interest" description="Disordered" evidence="1">
    <location>
        <begin position="261"/>
        <end position="291"/>
    </location>
</feature>
<dbReference type="InterPro" id="IPR009003">
    <property type="entry name" value="Peptidase_S1_PA"/>
</dbReference>
<evidence type="ECO:0000256" key="1">
    <source>
        <dbReference type="SAM" id="MobiDB-lite"/>
    </source>
</evidence>
<feature type="transmembrane region" description="Helical" evidence="2">
    <location>
        <begin position="329"/>
        <end position="348"/>
    </location>
</feature>
<feature type="transmembrane region" description="Helical" evidence="2">
    <location>
        <begin position="299"/>
        <end position="317"/>
    </location>
</feature>
<keyword evidence="2" id="KW-0812">Transmembrane</keyword>
<evidence type="ECO:0000256" key="2">
    <source>
        <dbReference type="SAM" id="Phobius"/>
    </source>
</evidence>
<keyword evidence="2" id="KW-0472">Membrane</keyword>
<dbReference type="SUPFAM" id="SSF50494">
    <property type="entry name" value="Trypsin-like serine proteases"/>
    <property type="match status" value="1"/>
</dbReference>